<feature type="region of interest" description="Disordered" evidence="1">
    <location>
        <begin position="1"/>
        <end position="37"/>
    </location>
</feature>
<evidence type="ECO:0000313" key="3">
    <source>
        <dbReference type="Proteomes" id="UP000030108"/>
    </source>
</evidence>
<accession>A0A0A1UIZ5</accession>
<dbReference type="OrthoDB" id="3253465at2759"/>
<dbReference type="AlphaFoldDB" id="A0A0A1UIZ5"/>
<feature type="region of interest" description="Disordered" evidence="1">
    <location>
        <begin position="745"/>
        <end position="789"/>
    </location>
</feature>
<feature type="region of interest" description="Disordered" evidence="1">
    <location>
        <begin position="611"/>
        <end position="630"/>
    </location>
</feature>
<dbReference type="EMBL" id="JATN01000321">
    <property type="protein sequence ID" value="EUC58825.1"/>
    <property type="molecule type" value="Genomic_DNA"/>
</dbReference>
<dbReference type="Proteomes" id="UP000030108">
    <property type="component" value="Unassembled WGS sequence"/>
</dbReference>
<feature type="region of interest" description="Disordered" evidence="1">
    <location>
        <begin position="474"/>
        <end position="498"/>
    </location>
</feature>
<feature type="compositionally biased region" description="Polar residues" evidence="1">
    <location>
        <begin position="751"/>
        <end position="764"/>
    </location>
</feature>
<evidence type="ECO:0000313" key="2">
    <source>
        <dbReference type="EMBL" id="EUC58825.1"/>
    </source>
</evidence>
<reference evidence="3" key="1">
    <citation type="journal article" date="2014" name="Genome Announc.">
        <title>Draft genome sequence of the plant-pathogenic soil fungus Rhizoctonia solani anastomosis group 3 strain Rhs1AP.</title>
        <authorList>
            <person name="Cubeta M.A."/>
            <person name="Thomas E."/>
            <person name="Dean R.A."/>
            <person name="Jabaji S."/>
            <person name="Neate S.M."/>
            <person name="Tavantzis S."/>
            <person name="Toda T."/>
            <person name="Vilgalys R."/>
            <person name="Bharathan N."/>
            <person name="Fedorova-Abrams N."/>
            <person name="Pakala S.B."/>
            <person name="Pakala S.M."/>
            <person name="Zafar N."/>
            <person name="Joardar V."/>
            <person name="Losada L."/>
            <person name="Nierman W.C."/>
        </authorList>
    </citation>
    <scope>NUCLEOTIDE SEQUENCE [LARGE SCALE GENOMIC DNA]</scope>
    <source>
        <strain evidence="3">AG-3</strain>
    </source>
</reference>
<feature type="compositionally biased region" description="Polar residues" evidence="1">
    <location>
        <begin position="621"/>
        <end position="630"/>
    </location>
</feature>
<comment type="caution">
    <text evidence="2">The sequence shown here is derived from an EMBL/GenBank/DDBJ whole genome shotgun (WGS) entry which is preliminary data.</text>
</comment>
<protein>
    <submittedName>
        <fullName evidence="2">Uncharacterized protein</fullName>
    </submittedName>
</protein>
<name>A0A0A1UIZ5_9AGAM</name>
<gene>
    <name evidence="2" type="ORF">RSOL_280500</name>
</gene>
<feature type="non-terminal residue" evidence="2">
    <location>
        <position position="970"/>
    </location>
</feature>
<sequence>MAHRNQSRFASDLSRGNAPPTSKTPRQLAIDASAEESRQVEAVTRRMQASLDTVLGHVGGTVDDFLKSVQAEADDHLDHSNPHTRRNHMNAKVAWTSILSVLKPEIPREAHWARVTVDEFGCNYLVVRFRLTPGKDGKNVKAITVASWASHIIFCIAYFAYDPDTDLKCGRQLLTGVEGKPGLYIRLIQTVKDLVNRHQLDRYPTNRYRMLGKRELQVAIEYAIVISVMYIQCISGVRPSTLAASHEEMIKLLRFMTLGDIKFYRVARCQYDAHITFKYFKGSITTVLGTQAKHVYKGLSQVHNLPFDPWWLLAYYMARDALEFSNVDDLNNSTKHEILVTKPDEPFCVKVAPGGYDFVRPIQPATADNVSHQVGDTLNRAGIRCSSYGFRKGAATELEIVAGSRIAGLVLNHTESITVASRHYSFGTATVDLLGLRLGEVTDPLRPGVQERMALNARIGAAVTLIAGDLADQSLNDSEDEDNDNENQGKAVKPRQSGAMAHQVAFANKRTEEVQEILDESNAMKDFEKVITEEWPNFLAPFVPGSKDYKKISNFSRAKQNLTMISKKCGYEEALEKASPEVSEASKRACELLLGAYHGMAELKKALTRATGRRIQKEDSNAPNPTTENVDQGLAHFERPSHLLQDAVDLGILKDAVSEVPKPGPSTSAGPSTIASSLAGASTILTTEPTSEAALGKVLAELGAEEDEDEDTIREGTKDVLTFPELSRCGITQDKEQVLRNYIGMDEAQRDPQNTDTPAGSTSKDSAEDSLGDQPGDIPSELTTVDDRNETELVTALTTPQVRGALMHFALAPIFADREFHKHLEFTQLRARPDHTEWHDLELRMRPKAGKPHGCPAADCKKGFASVAEAKVHCLSDQCPEQNGFQAMKEADDIQASLRAKRETKSRQIPRFRDREATLKQSAKSLASMDKESVIQHARHYEIPEQEIQSDVVSRFVELANTIGNDWSEE</sequence>
<evidence type="ECO:0000256" key="1">
    <source>
        <dbReference type="SAM" id="MobiDB-lite"/>
    </source>
</evidence>
<organism evidence="2 3">
    <name type="scientific">Rhizoctonia solani AG-3 Rhs1AP</name>
    <dbReference type="NCBI Taxonomy" id="1086054"/>
    <lineage>
        <taxon>Eukaryota</taxon>
        <taxon>Fungi</taxon>
        <taxon>Dikarya</taxon>
        <taxon>Basidiomycota</taxon>
        <taxon>Agaricomycotina</taxon>
        <taxon>Agaricomycetes</taxon>
        <taxon>Cantharellales</taxon>
        <taxon>Ceratobasidiaceae</taxon>
        <taxon>Rhizoctonia</taxon>
    </lineage>
</organism>
<proteinExistence type="predicted"/>